<accession>A0A516H3W9</accession>
<evidence type="ECO:0000256" key="1">
    <source>
        <dbReference type="SAM" id="MobiDB-lite"/>
    </source>
</evidence>
<gene>
    <name evidence="3" type="ORF">FNB15_14830</name>
</gene>
<keyword evidence="2" id="KW-1133">Transmembrane helix</keyword>
<dbReference type="RefSeq" id="WP_144069455.1">
    <property type="nucleotide sequence ID" value="NZ_CP041636.1"/>
</dbReference>
<keyword evidence="2" id="KW-0812">Transmembrane</keyword>
<reference evidence="3 4" key="1">
    <citation type="submission" date="2019-07" db="EMBL/GenBank/DDBJ databases">
        <title>Genome sequencing for Ferrovibrio sp. K5.</title>
        <authorList>
            <person name="Park S.-J."/>
        </authorList>
    </citation>
    <scope>NUCLEOTIDE SEQUENCE [LARGE SCALE GENOMIC DNA]</scope>
    <source>
        <strain evidence="3 4">K5</strain>
    </source>
</reference>
<dbReference type="SUPFAM" id="SSF88713">
    <property type="entry name" value="Glycoside hydrolase/deacetylase"/>
    <property type="match status" value="1"/>
</dbReference>
<evidence type="ECO:0000313" key="3">
    <source>
        <dbReference type="EMBL" id="QDO98474.1"/>
    </source>
</evidence>
<organism evidence="3 4">
    <name type="scientific">Ferrovibrio terrae</name>
    <dbReference type="NCBI Taxonomy" id="2594003"/>
    <lineage>
        <taxon>Bacteria</taxon>
        <taxon>Pseudomonadati</taxon>
        <taxon>Pseudomonadota</taxon>
        <taxon>Alphaproteobacteria</taxon>
        <taxon>Rhodospirillales</taxon>
        <taxon>Rhodospirillaceae</taxon>
        <taxon>Ferrovibrio</taxon>
    </lineage>
</organism>
<dbReference type="Proteomes" id="UP000317496">
    <property type="component" value="Chromosome"/>
</dbReference>
<feature type="transmembrane region" description="Helical" evidence="2">
    <location>
        <begin position="56"/>
        <end position="76"/>
    </location>
</feature>
<keyword evidence="2" id="KW-0472">Membrane</keyword>
<protein>
    <submittedName>
        <fullName evidence="3">Divergent polysaccharide deacetylase family protein</fullName>
    </submittedName>
</protein>
<evidence type="ECO:0000256" key="2">
    <source>
        <dbReference type="SAM" id="Phobius"/>
    </source>
</evidence>
<dbReference type="KEGG" id="fer:FNB15_14830"/>
<sequence>MSDLKLKPRRPATAQSAAGAYGAMQSRAVPGAQIPQTTTVAAAAPKKQRSFFAVNWPLMTAAAALLGGGVVMGMAVGNAPRPQPTATVALAAPSPAVPVVAPVQQQAARTGEAPTASSQGWRPISDLAKVAAVAPAPQIETSAPLPTVDVGTVPVNDVPEGQPVAAVATRSEPAAKAELPKAATSVPGPMPAVPASRGTAANKPVLAAAPMVPPSFTRPAASGETNGHAWRARAVPPPANARPPYVALLIDDAGLDRKGTQRVIAMPGPVTLSFMSYANELSEQSAAARAAGHEVMLHLPMEPLDAKRNNPGPNALFVNLDADELQRRLTWHLDRFSDYVGVNNHMGSRFTADAARMGQVLDEINRRQVFWLDSLSGPNSAGPALARKRGVDAAERDIFLDDDRSPGIAHELATMERMARSRGDVIAIGHPHGATLTALEKWIATAQERGFTLVPVSTVLLRRQQQER</sequence>
<dbReference type="AlphaFoldDB" id="A0A516H3W9"/>
<dbReference type="CDD" id="cd10936">
    <property type="entry name" value="CE4_DAC2"/>
    <property type="match status" value="1"/>
</dbReference>
<dbReference type="PANTHER" id="PTHR30105:SF2">
    <property type="entry name" value="DIVERGENT POLYSACCHARIDE DEACETYLASE SUPERFAMILY"/>
    <property type="match status" value="1"/>
</dbReference>
<evidence type="ECO:0000313" key="4">
    <source>
        <dbReference type="Proteomes" id="UP000317496"/>
    </source>
</evidence>
<feature type="region of interest" description="Disordered" evidence="1">
    <location>
        <begin position="170"/>
        <end position="197"/>
    </location>
</feature>
<dbReference type="Gene3D" id="3.20.20.370">
    <property type="entry name" value="Glycoside hydrolase/deacetylase"/>
    <property type="match status" value="1"/>
</dbReference>
<dbReference type="InterPro" id="IPR006837">
    <property type="entry name" value="Divergent_DAC"/>
</dbReference>
<dbReference type="GO" id="GO:0005975">
    <property type="term" value="P:carbohydrate metabolic process"/>
    <property type="evidence" value="ECO:0007669"/>
    <property type="project" value="InterPro"/>
</dbReference>
<dbReference type="InterPro" id="IPR011330">
    <property type="entry name" value="Glyco_hydro/deAcase_b/a-brl"/>
</dbReference>
<dbReference type="Pfam" id="PF04748">
    <property type="entry name" value="Polysacc_deac_2"/>
    <property type="match status" value="1"/>
</dbReference>
<dbReference type="EMBL" id="CP041636">
    <property type="protein sequence ID" value="QDO98474.1"/>
    <property type="molecule type" value="Genomic_DNA"/>
</dbReference>
<proteinExistence type="predicted"/>
<name>A0A516H3W9_9PROT</name>
<dbReference type="OrthoDB" id="9784811at2"/>
<dbReference type="PANTHER" id="PTHR30105">
    <property type="entry name" value="UNCHARACTERIZED YIBQ-RELATED"/>
    <property type="match status" value="1"/>
</dbReference>
<keyword evidence="4" id="KW-1185">Reference proteome</keyword>